<gene>
    <name evidence="7" type="primary">Hmcn1</name>
    <name evidence="7" type="ORF">SNEC2469_LOCUS5084</name>
</gene>
<keyword evidence="1 5" id="KW-0732">Signal</keyword>
<feature type="compositionally biased region" description="Basic and acidic residues" evidence="4">
    <location>
        <begin position="99"/>
        <end position="124"/>
    </location>
</feature>
<organism evidence="7 8">
    <name type="scientific">Symbiodinium necroappetens</name>
    <dbReference type="NCBI Taxonomy" id="1628268"/>
    <lineage>
        <taxon>Eukaryota</taxon>
        <taxon>Sar</taxon>
        <taxon>Alveolata</taxon>
        <taxon>Dinophyceae</taxon>
        <taxon>Suessiales</taxon>
        <taxon>Symbiodiniaceae</taxon>
        <taxon>Symbiodinium</taxon>
    </lineage>
</organism>
<reference evidence="7" key="1">
    <citation type="submission" date="2021-02" db="EMBL/GenBank/DDBJ databases">
        <authorList>
            <person name="Dougan E. K."/>
            <person name="Rhodes N."/>
            <person name="Thang M."/>
            <person name="Chan C."/>
        </authorList>
    </citation>
    <scope>NUCLEOTIDE SEQUENCE</scope>
</reference>
<dbReference type="Pfam" id="PF19028">
    <property type="entry name" value="TSP1_spondin"/>
    <property type="match status" value="3"/>
</dbReference>
<dbReference type="AlphaFoldDB" id="A0A812LZC4"/>
<dbReference type="EMBL" id="CAJNJA010009699">
    <property type="protein sequence ID" value="CAE7249592.1"/>
    <property type="molecule type" value="Genomic_DNA"/>
</dbReference>
<dbReference type="Proteomes" id="UP000601435">
    <property type="component" value="Unassembled WGS sequence"/>
</dbReference>
<keyword evidence="8" id="KW-1185">Reference proteome</keyword>
<protein>
    <submittedName>
        <fullName evidence="7">Hmcn1 protein</fullName>
    </submittedName>
</protein>
<evidence type="ECO:0000256" key="4">
    <source>
        <dbReference type="SAM" id="MobiDB-lite"/>
    </source>
</evidence>
<evidence type="ECO:0000256" key="2">
    <source>
        <dbReference type="ARBA" id="ARBA00023157"/>
    </source>
</evidence>
<keyword evidence="2" id="KW-1015">Disulfide bond</keyword>
<dbReference type="InterPro" id="IPR036383">
    <property type="entry name" value="TSP1_rpt_sf"/>
</dbReference>
<dbReference type="PROSITE" id="PS50092">
    <property type="entry name" value="TSP1"/>
    <property type="match status" value="7"/>
</dbReference>
<sequence>MRSIRCFLTCILVLNTLRVVTCGAEVQEQEKAAPERHLNRRHASDHQSHSRPSSRLLRRHAVDSNGVVEKSDDYGDSDEQYEERPSHKHHRQHHRKRGAAVDDTGHVHSGDHGRGYIESKDRGHARGISARRLSMHSIRQSDATEDAGPTGNATAEEEEDEDEEEETDSDEEEADEDDGAVQDCEYNDWGKWSQCSETCGGGSRKRTRTVKTKAQNGGKACEAAEKKQTEECNTKECPVDCVISDWQDWGHCAPNCQGHRKRNRMIIQAASHGGQACGDTKEEESCDGVCTDCEYEDWSSWVECSVTCGGGNQNRTRDVAVPPTNGGKACVGNKTETRVCGNGACPVDCELTDWSNWTACEPYCAGNTSRHRTVKTLPMNGGVACGALNETQKCTNFCMDCSWSDWTAWTNCTVSCGGGTMNRSRDQTFVATGGGGAALLQLAGSQVFGFEMKASKRCDAGHQASDALPLAEAQEKCKVSADCQGLSDLGCDGKQVVLCTSGFVLEEDVSACAYNKKEIGGGKPCTGDGIEKKNCSTDPCPVDCGYSDWAEWSACEPYCSGNKTRGRSIVTEAAHGGVACTKEELKEQKACANFCMDCQVSDWTEWDACSVTCGGGRTNRTRTETYVNRPNLTGSLLEVGCRAALCRCTAESLGPKKKEFLPARAERKCSNDPTCYALYDRDCDGGLRVPWLPVSRMLE</sequence>
<feature type="compositionally biased region" description="Basic and acidic residues" evidence="4">
    <location>
        <begin position="29"/>
        <end position="48"/>
    </location>
</feature>
<dbReference type="InterPro" id="IPR044004">
    <property type="entry name" value="TSP1_spondin_dom"/>
</dbReference>
<dbReference type="InterPro" id="IPR051418">
    <property type="entry name" value="Spondin/Thrombospondin_T1"/>
</dbReference>
<dbReference type="SMART" id="SM00209">
    <property type="entry name" value="TSP1"/>
    <property type="match status" value="7"/>
</dbReference>
<feature type="domain" description="Spondin-like TSP1" evidence="6">
    <location>
        <begin position="293"/>
        <end position="345"/>
    </location>
</feature>
<accession>A0A812LZC4</accession>
<feature type="domain" description="Spondin-like TSP1" evidence="6">
    <location>
        <begin position="241"/>
        <end position="287"/>
    </location>
</feature>
<feature type="domain" description="Spondin-like TSP1" evidence="6">
    <location>
        <begin position="184"/>
        <end position="237"/>
    </location>
</feature>
<keyword evidence="3" id="KW-0325">Glycoprotein</keyword>
<dbReference type="Gene3D" id="2.20.100.10">
    <property type="entry name" value="Thrombospondin type-1 (TSP1) repeat"/>
    <property type="match status" value="7"/>
</dbReference>
<dbReference type="OrthoDB" id="347314at2759"/>
<evidence type="ECO:0000256" key="5">
    <source>
        <dbReference type="SAM" id="SignalP"/>
    </source>
</evidence>
<evidence type="ECO:0000259" key="6">
    <source>
        <dbReference type="Pfam" id="PF19028"/>
    </source>
</evidence>
<proteinExistence type="predicted"/>
<dbReference type="PANTHER" id="PTHR11311:SF15">
    <property type="entry name" value="SPONDIN-2"/>
    <property type="match status" value="1"/>
</dbReference>
<comment type="caution">
    <text evidence="7">The sequence shown here is derived from an EMBL/GenBank/DDBJ whole genome shotgun (WGS) entry which is preliminary data.</text>
</comment>
<evidence type="ECO:0000256" key="3">
    <source>
        <dbReference type="ARBA" id="ARBA00023180"/>
    </source>
</evidence>
<feature type="region of interest" description="Disordered" evidence="4">
    <location>
        <begin position="136"/>
        <end position="181"/>
    </location>
</feature>
<feature type="chain" id="PRO_5032755744" evidence="5">
    <location>
        <begin position="24"/>
        <end position="699"/>
    </location>
</feature>
<dbReference type="PANTHER" id="PTHR11311">
    <property type="entry name" value="SPONDIN"/>
    <property type="match status" value="1"/>
</dbReference>
<name>A0A812LZC4_9DINO</name>
<feature type="compositionally biased region" description="Acidic residues" evidence="4">
    <location>
        <begin position="155"/>
        <end position="180"/>
    </location>
</feature>
<dbReference type="SUPFAM" id="SSF82895">
    <property type="entry name" value="TSP-1 type 1 repeat"/>
    <property type="match status" value="7"/>
</dbReference>
<feature type="region of interest" description="Disordered" evidence="4">
    <location>
        <begin position="29"/>
        <end position="124"/>
    </location>
</feature>
<evidence type="ECO:0000256" key="1">
    <source>
        <dbReference type="ARBA" id="ARBA00022729"/>
    </source>
</evidence>
<dbReference type="InterPro" id="IPR000884">
    <property type="entry name" value="TSP1_rpt"/>
</dbReference>
<evidence type="ECO:0000313" key="7">
    <source>
        <dbReference type="EMBL" id="CAE7249592.1"/>
    </source>
</evidence>
<feature type="signal peptide" evidence="5">
    <location>
        <begin position="1"/>
        <end position="23"/>
    </location>
</feature>
<feature type="compositionally biased region" description="Basic residues" evidence="4">
    <location>
        <begin position="86"/>
        <end position="98"/>
    </location>
</feature>
<dbReference type="Pfam" id="PF00090">
    <property type="entry name" value="TSP_1"/>
    <property type="match status" value="4"/>
</dbReference>
<evidence type="ECO:0000313" key="8">
    <source>
        <dbReference type="Proteomes" id="UP000601435"/>
    </source>
</evidence>